<evidence type="ECO:0000256" key="3">
    <source>
        <dbReference type="ARBA" id="ARBA00022771"/>
    </source>
</evidence>
<dbReference type="InterPro" id="IPR036236">
    <property type="entry name" value="Znf_C2H2_sf"/>
</dbReference>
<feature type="domain" description="BED-type" evidence="11">
    <location>
        <begin position="14"/>
        <end position="65"/>
    </location>
</feature>
<keyword evidence="8" id="KW-0539">Nucleus</keyword>
<keyword evidence="7" id="KW-0804">Transcription</keyword>
<name>A0A3Q3FFT6_9LABR</name>
<evidence type="ECO:0000256" key="1">
    <source>
        <dbReference type="ARBA" id="ARBA00004123"/>
    </source>
</evidence>
<dbReference type="Pfam" id="PF02892">
    <property type="entry name" value="zf-BED"/>
    <property type="match status" value="1"/>
</dbReference>
<evidence type="ECO:0000256" key="5">
    <source>
        <dbReference type="ARBA" id="ARBA00023015"/>
    </source>
</evidence>
<dbReference type="Ensembl" id="ENSLBET00000019449.1">
    <property type="protein sequence ID" value="ENSLBEP00000018424.1"/>
    <property type="gene ID" value="ENSLBEG00000014169.1"/>
</dbReference>
<dbReference type="PROSITE" id="PS50808">
    <property type="entry name" value="ZF_BED"/>
    <property type="match status" value="1"/>
</dbReference>
<dbReference type="STRING" id="56723.ENSLBEP00000018424"/>
<dbReference type="SMART" id="SM00614">
    <property type="entry name" value="ZnF_BED"/>
    <property type="match status" value="1"/>
</dbReference>
<dbReference type="Proteomes" id="UP000261660">
    <property type="component" value="Unplaced"/>
</dbReference>
<dbReference type="GO" id="GO:0009791">
    <property type="term" value="P:post-embryonic development"/>
    <property type="evidence" value="ECO:0007669"/>
    <property type="project" value="UniProtKB-ARBA"/>
</dbReference>
<evidence type="ECO:0000256" key="2">
    <source>
        <dbReference type="ARBA" id="ARBA00022723"/>
    </source>
</evidence>
<evidence type="ECO:0000256" key="6">
    <source>
        <dbReference type="ARBA" id="ARBA00023125"/>
    </source>
</evidence>
<evidence type="ECO:0000256" key="10">
    <source>
        <dbReference type="SAM" id="MobiDB-lite"/>
    </source>
</evidence>
<dbReference type="GO" id="GO:0005634">
    <property type="term" value="C:nucleus"/>
    <property type="evidence" value="ECO:0007669"/>
    <property type="project" value="UniProtKB-SubCell"/>
</dbReference>
<dbReference type="InterPro" id="IPR012337">
    <property type="entry name" value="RNaseH-like_sf"/>
</dbReference>
<comment type="subcellular location">
    <subcellularLocation>
        <location evidence="1">Nucleus</location>
    </subcellularLocation>
</comment>
<reference evidence="12" key="2">
    <citation type="submission" date="2025-09" db="UniProtKB">
        <authorList>
            <consortium name="Ensembl"/>
        </authorList>
    </citation>
    <scope>IDENTIFICATION</scope>
</reference>
<evidence type="ECO:0000313" key="13">
    <source>
        <dbReference type="Proteomes" id="UP000261660"/>
    </source>
</evidence>
<dbReference type="SUPFAM" id="SSF140996">
    <property type="entry name" value="Hermes dimerisation domain"/>
    <property type="match status" value="1"/>
</dbReference>
<keyword evidence="3 9" id="KW-0863">Zinc-finger</keyword>
<dbReference type="InterPro" id="IPR008906">
    <property type="entry name" value="HATC_C_dom"/>
</dbReference>
<evidence type="ECO:0000256" key="9">
    <source>
        <dbReference type="PROSITE-ProRule" id="PRU00027"/>
    </source>
</evidence>
<keyword evidence="2" id="KW-0479">Metal-binding</keyword>
<dbReference type="PANTHER" id="PTHR46481">
    <property type="entry name" value="ZINC FINGER BED DOMAIN-CONTAINING PROTEIN 4"/>
    <property type="match status" value="1"/>
</dbReference>
<keyword evidence="5" id="KW-0805">Transcription regulation</keyword>
<sequence length="605" mass="68127">YVMESLDGKKEDCKRRSVIWTLFEFIPPAAASCTICKAKLSTKGGSTANLHRHLKSKHPTVQLEQVRQEPQPAPTVEDSSSTSTAPASTRTAVSTQGATDRPRARRAQATLTHFVSRPIDPMRQRAMDEVLAKMIALDLQPFSIVEDKGFRQYTKELNPNYVLPSRKTLSNSIIPELYRRTHEKVQERVDKAEAVCLTTDCWTSRTTTSFMSVTCHFISDFQNVSVLLDCLEMSDRHTADNLAEQLLRVAREWNIVHKVVACVSDNAANVVKAIQNTGWPHLFCFAHTLNLIVHSGIAAIKPTVDKVKATLGLPELRLKQDCPTCWNSTYYMLERILQNREAVITTLALTNPRLATLSPEEWEEMQQACNVLKPFEEVTVEISASKVILLARGLQKIASSHQRAAGNLSEPVRKLVDNICSQMSHQFHKIESHVLLSEAAALDPRFKKKAFRQDEAADNVFHRLCNSAARMTFPNQQAEGEEEGAEAQEGSSTQESAVWKEFDEQVFGLVTSSRNPTADSVLEVRGFIEEPLVPRSSNPLTWWQSRRVVYPRLCEFMKRRLCIVATSVPSERVFSKTGQIVSERRSRLSSSKVRQLVFINANLHM</sequence>
<evidence type="ECO:0000313" key="12">
    <source>
        <dbReference type="Ensembl" id="ENSLBEP00000018424.1"/>
    </source>
</evidence>
<keyword evidence="4" id="KW-0862">Zinc</keyword>
<evidence type="ECO:0000256" key="7">
    <source>
        <dbReference type="ARBA" id="ARBA00023163"/>
    </source>
</evidence>
<protein>
    <recommendedName>
        <fullName evidence="11">BED-type domain-containing protein</fullName>
    </recommendedName>
</protein>
<dbReference type="Gene3D" id="1.10.10.1070">
    <property type="entry name" value="Zinc finger, BED domain-containing"/>
    <property type="match status" value="1"/>
</dbReference>
<evidence type="ECO:0000256" key="4">
    <source>
        <dbReference type="ARBA" id="ARBA00022833"/>
    </source>
</evidence>
<dbReference type="SUPFAM" id="SSF57667">
    <property type="entry name" value="beta-beta-alpha zinc fingers"/>
    <property type="match status" value="1"/>
</dbReference>
<organism evidence="12 13">
    <name type="scientific">Labrus bergylta</name>
    <name type="common">ballan wrasse</name>
    <dbReference type="NCBI Taxonomy" id="56723"/>
    <lineage>
        <taxon>Eukaryota</taxon>
        <taxon>Metazoa</taxon>
        <taxon>Chordata</taxon>
        <taxon>Craniata</taxon>
        <taxon>Vertebrata</taxon>
        <taxon>Euteleostomi</taxon>
        <taxon>Actinopterygii</taxon>
        <taxon>Neopterygii</taxon>
        <taxon>Teleostei</taxon>
        <taxon>Neoteleostei</taxon>
        <taxon>Acanthomorphata</taxon>
        <taxon>Eupercaria</taxon>
        <taxon>Labriformes</taxon>
        <taxon>Labridae</taxon>
        <taxon>Labrus</taxon>
    </lineage>
</organism>
<feature type="region of interest" description="Disordered" evidence="10">
    <location>
        <begin position="66"/>
        <end position="106"/>
    </location>
</feature>
<feature type="compositionally biased region" description="Low complexity" evidence="10">
    <location>
        <begin position="79"/>
        <end position="95"/>
    </location>
</feature>
<dbReference type="GO" id="GO:0003677">
    <property type="term" value="F:DNA binding"/>
    <property type="evidence" value="ECO:0007669"/>
    <property type="project" value="UniProtKB-KW"/>
</dbReference>
<dbReference type="InterPro" id="IPR052035">
    <property type="entry name" value="ZnF_BED_domain_contain"/>
</dbReference>
<dbReference type="GeneTree" id="ENSGT00940000158431"/>
<proteinExistence type="predicted"/>
<dbReference type="GO" id="GO:0008270">
    <property type="term" value="F:zinc ion binding"/>
    <property type="evidence" value="ECO:0007669"/>
    <property type="project" value="UniProtKB-KW"/>
</dbReference>
<evidence type="ECO:0000259" key="11">
    <source>
        <dbReference type="PROSITE" id="PS50808"/>
    </source>
</evidence>
<dbReference type="SUPFAM" id="SSF53098">
    <property type="entry name" value="Ribonuclease H-like"/>
    <property type="match status" value="1"/>
</dbReference>
<dbReference type="AlphaFoldDB" id="A0A3Q3FFT6"/>
<dbReference type="Pfam" id="PF05699">
    <property type="entry name" value="Dimer_Tnp_hAT"/>
    <property type="match status" value="1"/>
</dbReference>
<dbReference type="PANTHER" id="PTHR46481:SF10">
    <property type="entry name" value="ZINC FINGER BED DOMAIN-CONTAINING PROTEIN 39"/>
    <property type="match status" value="1"/>
</dbReference>
<dbReference type="InterPro" id="IPR003656">
    <property type="entry name" value="Znf_BED"/>
</dbReference>
<evidence type="ECO:0000256" key="8">
    <source>
        <dbReference type="ARBA" id="ARBA00023242"/>
    </source>
</evidence>
<dbReference type="InParanoid" id="A0A3Q3FFT6"/>
<dbReference type="GO" id="GO:0046983">
    <property type="term" value="F:protein dimerization activity"/>
    <property type="evidence" value="ECO:0007669"/>
    <property type="project" value="InterPro"/>
</dbReference>
<keyword evidence="6" id="KW-0238">DNA-binding</keyword>
<keyword evidence="13" id="KW-1185">Reference proteome</keyword>
<accession>A0A3Q3FFT6</accession>
<reference evidence="12" key="1">
    <citation type="submission" date="2025-08" db="UniProtKB">
        <authorList>
            <consortium name="Ensembl"/>
        </authorList>
    </citation>
    <scope>IDENTIFICATION</scope>
</reference>